<dbReference type="GO" id="GO:0033539">
    <property type="term" value="P:fatty acid beta-oxidation using acyl-CoA dehydrogenase"/>
    <property type="evidence" value="ECO:0007669"/>
    <property type="project" value="TreeGrafter"/>
</dbReference>
<evidence type="ECO:0000256" key="1">
    <source>
        <dbReference type="ARBA" id="ARBA00001974"/>
    </source>
</evidence>
<dbReference type="SUPFAM" id="SSF47203">
    <property type="entry name" value="Acyl-CoA dehydrogenase C-terminal domain-like"/>
    <property type="match status" value="1"/>
</dbReference>
<dbReference type="PANTHER" id="PTHR48083:SF2">
    <property type="entry name" value="MEDIUM-CHAIN SPECIFIC ACYL-COA DEHYDROGENASE, MITOCHONDRIAL"/>
    <property type="match status" value="1"/>
</dbReference>
<evidence type="ECO:0000259" key="7">
    <source>
        <dbReference type="Pfam" id="PF00441"/>
    </source>
</evidence>
<comment type="similarity">
    <text evidence="2 6">Belongs to the acyl-CoA dehydrogenase family.</text>
</comment>
<dbReference type="PANTHER" id="PTHR48083">
    <property type="entry name" value="MEDIUM-CHAIN SPECIFIC ACYL-COA DEHYDROGENASE, MITOCHONDRIAL-RELATED"/>
    <property type="match status" value="1"/>
</dbReference>
<dbReference type="Pfam" id="PF02770">
    <property type="entry name" value="Acyl-CoA_dh_M"/>
    <property type="match status" value="1"/>
</dbReference>
<protein>
    <submittedName>
        <fullName evidence="9">Acyl-CoA/acyl-ACP dehydrogenase</fullName>
    </submittedName>
</protein>
<dbReference type="InterPro" id="IPR050741">
    <property type="entry name" value="Acyl-CoA_dehydrogenase"/>
</dbReference>
<dbReference type="CDD" id="cd00567">
    <property type="entry name" value="ACAD"/>
    <property type="match status" value="1"/>
</dbReference>
<evidence type="ECO:0000256" key="3">
    <source>
        <dbReference type="ARBA" id="ARBA00022630"/>
    </source>
</evidence>
<feature type="domain" description="Acyl-CoA oxidase/dehydrogenase middle" evidence="8">
    <location>
        <begin position="130"/>
        <end position="224"/>
    </location>
</feature>
<evidence type="ECO:0000256" key="6">
    <source>
        <dbReference type="RuleBase" id="RU362125"/>
    </source>
</evidence>
<dbReference type="GO" id="GO:0003995">
    <property type="term" value="F:acyl-CoA dehydrogenase activity"/>
    <property type="evidence" value="ECO:0007669"/>
    <property type="project" value="TreeGrafter"/>
</dbReference>
<evidence type="ECO:0000313" key="9">
    <source>
        <dbReference type="EMBL" id="QLK00955.1"/>
    </source>
</evidence>
<keyword evidence="3 6" id="KW-0285">Flavoprotein</keyword>
<sequence>MTELDPRLRRLQAQAREWAAEMRPYALEVDRDPDAVTRVAHLPALARVAALQIPPEFNPEPLVLGDQTYYLMSASERVVFFEEGACADLGMMLGSPGGPMSGIVVDALGSQEQKEWFYGRLLLRPTWTFFALSEPEHGSDAANMATRLTASRDPDGPARLNGVKRYVGNAGRAEFGVVFARTGPGPLGFAATLVDATAPGFATTPVRTIGVRGAGLGEITLDDVELAPDRVLGAHLRPSRRGMAAWLRTFNLLRPAVAVMGVGVARAAYEYVLAERSSLRVTERLRLERMERAIATTRRMLRGAAAAVDHDPSAGHLASAAKATSARLAERVTLAALDFFGPGARLEHPLLDKLVRDAGSVEYMEGTSNIQRLGVFGGLLRGAFPPLQAARLPTES</sequence>
<comment type="cofactor">
    <cofactor evidence="1 6">
        <name>FAD</name>
        <dbReference type="ChEBI" id="CHEBI:57692"/>
    </cofactor>
</comment>
<gene>
    <name evidence="9" type="ORF">HZU44_13760</name>
</gene>
<dbReference type="SUPFAM" id="SSF56645">
    <property type="entry name" value="Acyl-CoA dehydrogenase NM domain-like"/>
    <property type="match status" value="1"/>
</dbReference>
<name>A0A7D6CGS5_9ACTN</name>
<dbReference type="InterPro" id="IPR046373">
    <property type="entry name" value="Acyl-CoA_Oxase/DH_mid-dom_sf"/>
</dbReference>
<dbReference type="InterPro" id="IPR037069">
    <property type="entry name" value="AcylCoA_DH/ox_N_sf"/>
</dbReference>
<evidence type="ECO:0000256" key="4">
    <source>
        <dbReference type="ARBA" id="ARBA00022827"/>
    </source>
</evidence>
<evidence type="ECO:0000256" key="5">
    <source>
        <dbReference type="ARBA" id="ARBA00023002"/>
    </source>
</evidence>
<proteinExistence type="inferred from homology"/>
<dbReference type="Gene3D" id="1.20.140.10">
    <property type="entry name" value="Butyryl-CoA Dehydrogenase, subunit A, domain 3"/>
    <property type="match status" value="1"/>
</dbReference>
<dbReference type="Pfam" id="PF00441">
    <property type="entry name" value="Acyl-CoA_dh_1"/>
    <property type="match status" value="1"/>
</dbReference>
<evidence type="ECO:0000259" key="8">
    <source>
        <dbReference type="Pfam" id="PF02770"/>
    </source>
</evidence>
<dbReference type="Gene3D" id="1.10.540.10">
    <property type="entry name" value="Acyl-CoA dehydrogenase/oxidase, N-terminal domain"/>
    <property type="match status" value="1"/>
</dbReference>
<keyword evidence="4 6" id="KW-0274">FAD</keyword>
<reference evidence="9" key="1">
    <citation type="submission" date="2020-08" db="EMBL/GenBank/DDBJ databases">
        <title>A bifunctional nitrone conjugated secondary metabolite targeting the ribosome.</title>
        <authorList>
            <person name="Limbrick E.M."/>
            <person name="Graf M."/>
            <person name="Derewacz D.K."/>
            <person name="Nguyen F."/>
            <person name="Spraggins J.M."/>
            <person name="Wieland M."/>
            <person name="Ynigez-Gutierrez A.E."/>
            <person name="Reisman B.J."/>
            <person name="Zinshteyn B."/>
            <person name="McCulloch K."/>
            <person name="Iverson T.M."/>
            <person name="Green R."/>
            <person name="Wilson D.N."/>
            <person name="Bachmann B.O."/>
        </authorList>
    </citation>
    <scope>NUCLEOTIDE SEQUENCE</scope>
    <source>
        <strain evidence="9">Africana</strain>
    </source>
</reference>
<accession>A0A7D6CGS5</accession>
<dbReference type="EMBL" id="CP058905">
    <property type="protein sequence ID" value="QLK00955.1"/>
    <property type="molecule type" value="Genomic_DNA"/>
</dbReference>
<feature type="domain" description="Acyl-CoA dehydrogenase/oxidase C-terminal" evidence="7">
    <location>
        <begin position="241"/>
        <end position="373"/>
    </location>
</feature>
<keyword evidence="5 6" id="KW-0560">Oxidoreductase</keyword>
<evidence type="ECO:0000256" key="2">
    <source>
        <dbReference type="ARBA" id="ARBA00009347"/>
    </source>
</evidence>
<dbReference type="Gene3D" id="2.40.110.10">
    <property type="entry name" value="Butyryl-CoA Dehydrogenase, subunit A, domain 2"/>
    <property type="match status" value="1"/>
</dbReference>
<dbReference type="GO" id="GO:0050660">
    <property type="term" value="F:flavin adenine dinucleotide binding"/>
    <property type="evidence" value="ECO:0007669"/>
    <property type="project" value="InterPro"/>
</dbReference>
<dbReference type="GO" id="GO:0005737">
    <property type="term" value="C:cytoplasm"/>
    <property type="evidence" value="ECO:0007669"/>
    <property type="project" value="TreeGrafter"/>
</dbReference>
<dbReference type="InterPro" id="IPR009100">
    <property type="entry name" value="AcylCoA_DH/oxidase_NM_dom_sf"/>
</dbReference>
<dbReference type="InterPro" id="IPR006091">
    <property type="entry name" value="Acyl-CoA_Oxase/DH_mid-dom"/>
</dbReference>
<dbReference type="InterPro" id="IPR009075">
    <property type="entry name" value="AcylCo_DH/oxidase_C"/>
</dbReference>
<organism evidence="9">
    <name type="scientific">Micromonospora carbonacea</name>
    <dbReference type="NCBI Taxonomy" id="47853"/>
    <lineage>
        <taxon>Bacteria</taxon>
        <taxon>Bacillati</taxon>
        <taxon>Actinomycetota</taxon>
        <taxon>Actinomycetes</taxon>
        <taxon>Micromonosporales</taxon>
        <taxon>Micromonosporaceae</taxon>
        <taxon>Micromonospora</taxon>
    </lineage>
</organism>
<dbReference type="InterPro" id="IPR036250">
    <property type="entry name" value="AcylCo_DH-like_C"/>
</dbReference>
<dbReference type="AlphaFoldDB" id="A0A7D6CGS5"/>